<dbReference type="PANTHER" id="PTHR33990">
    <property type="entry name" value="PROTEIN YJDN-RELATED"/>
    <property type="match status" value="1"/>
</dbReference>
<reference evidence="3" key="1">
    <citation type="submission" date="2018-09" db="EMBL/GenBank/DDBJ databases">
        <authorList>
            <person name="Zhu H."/>
        </authorList>
    </citation>
    <scope>NUCLEOTIDE SEQUENCE [LARGE SCALE GENOMIC DNA]</scope>
    <source>
        <strain evidence="3">K1W22B-1</strain>
    </source>
</reference>
<gene>
    <name evidence="2" type="ORF">D4739_05170</name>
</gene>
<evidence type="ECO:0000259" key="1">
    <source>
        <dbReference type="Pfam" id="PF06983"/>
    </source>
</evidence>
<proteinExistence type="predicted"/>
<keyword evidence="3" id="KW-1185">Reference proteome</keyword>
<organism evidence="2 3">
    <name type="scientific">Nocardioides cavernaquae</name>
    <dbReference type="NCBI Taxonomy" id="2321396"/>
    <lineage>
        <taxon>Bacteria</taxon>
        <taxon>Bacillati</taxon>
        <taxon>Actinomycetota</taxon>
        <taxon>Actinomycetes</taxon>
        <taxon>Propionibacteriales</taxon>
        <taxon>Nocardioidaceae</taxon>
        <taxon>Nocardioides</taxon>
    </lineage>
</organism>
<dbReference type="Gene3D" id="3.10.180.10">
    <property type="entry name" value="2,3-Dihydroxybiphenyl 1,2-Dioxygenase, domain 1"/>
    <property type="match status" value="1"/>
</dbReference>
<comment type="caution">
    <text evidence="2">The sequence shown here is derived from an EMBL/GenBank/DDBJ whole genome shotgun (WGS) entry which is preliminary data.</text>
</comment>
<dbReference type="PANTHER" id="PTHR33990:SF1">
    <property type="entry name" value="PROTEIN YJDN"/>
    <property type="match status" value="1"/>
</dbReference>
<dbReference type="EMBL" id="QYRP01000002">
    <property type="protein sequence ID" value="RJS45668.1"/>
    <property type="molecule type" value="Genomic_DNA"/>
</dbReference>
<name>A0A3A5H704_9ACTN</name>
<dbReference type="OrthoDB" id="9795306at2"/>
<dbReference type="CDD" id="cd06588">
    <property type="entry name" value="PhnB_like"/>
    <property type="match status" value="1"/>
</dbReference>
<dbReference type="AlphaFoldDB" id="A0A3A5H704"/>
<accession>A0A3A5H704</accession>
<dbReference type="SUPFAM" id="SSF54593">
    <property type="entry name" value="Glyoxalase/Bleomycin resistance protein/Dihydroxybiphenyl dioxygenase"/>
    <property type="match status" value="1"/>
</dbReference>
<evidence type="ECO:0000313" key="2">
    <source>
        <dbReference type="EMBL" id="RJS45668.1"/>
    </source>
</evidence>
<sequence>MASRLNPYINFKDNAAEAMEFYQFVLGGELAVNKFGDMGDTGPAAELTMHAMLETPLGFTLMASDSHPDMGPFTAPAGFSVSLSGDDEEELTRYFNDLAADGTVGMPLGLQPWGDVFGHVIDKFGVSWMVNITGPGNAA</sequence>
<dbReference type="Proteomes" id="UP000276542">
    <property type="component" value="Unassembled WGS sequence"/>
</dbReference>
<dbReference type="Pfam" id="PF06983">
    <property type="entry name" value="3-dmu-9_3-mt"/>
    <property type="match status" value="1"/>
</dbReference>
<protein>
    <submittedName>
        <fullName evidence="2">VOC family protein</fullName>
    </submittedName>
</protein>
<dbReference type="InterPro" id="IPR028973">
    <property type="entry name" value="PhnB-like"/>
</dbReference>
<evidence type="ECO:0000313" key="3">
    <source>
        <dbReference type="Proteomes" id="UP000276542"/>
    </source>
</evidence>
<feature type="domain" description="PhnB-like" evidence="1">
    <location>
        <begin position="6"/>
        <end position="130"/>
    </location>
</feature>
<dbReference type="RefSeq" id="WP_120059568.1">
    <property type="nucleotide sequence ID" value="NZ_QYRP01000002.1"/>
</dbReference>
<dbReference type="InterPro" id="IPR029068">
    <property type="entry name" value="Glyas_Bleomycin-R_OHBP_Dase"/>
</dbReference>